<accession>A0A023FBX7</accession>
<organism evidence="1">
    <name type="scientific">Amblyomma cajennense</name>
    <name type="common">Cayenne tick</name>
    <name type="synonym">Acarus cajennensis</name>
    <dbReference type="NCBI Taxonomy" id="34607"/>
    <lineage>
        <taxon>Eukaryota</taxon>
        <taxon>Metazoa</taxon>
        <taxon>Ecdysozoa</taxon>
        <taxon>Arthropoda</taxon>
        <taxon>Chelicerata</taxon>
        <taxon>Arachnida</taxon>
        <taxon>Acari</taxon>
        <taxon>Parasitiformes</taxon>
        <taxon>Ixodida</taxon>
        <taxon>Ixodoidea</taxon>
        <taxon>Ixodidae</taxon>
        <taxon>Amblyomminae</taxon>
        <taxon>Amblyomma</taxon>
    </lineage>
</organism>
<dbReference type="EMBL" id="GBBK01005456">
    <property type="protein sequence ID" value="JAC19026.1"/>
    <property type="molecule type" value="mRNA"/>
</dbReference>
<dbReference type="AlphaFoldDB" id="A0A023FBX7"/>
<evidence type="ECO:0000313" key="1">
    <source>
        <dbReference type="EMBL" id="JAC19026.1"/>
    </source>
</evidence>
<protein>
    <submittedName>
        <fullName evidence="1">Putative secreted protein</fullName>
    </submittedName>
</protein>
<reference evidence="1" key="1">
    <citation type="submission" date="2014-03" db="EMBL/GenBank/DDBJ databases">
        <title>The sialotranscriptome of Amblyomma triste, Amblyomma parvum and Amblyomma cajennense ticks, uncovered by 454-based RNA-seq.</title>
        <authorList>
            <person name="Garcia G.R."/>
            <person name="Gardinassi L.G."/>
            <person name="Ribeiro J.M."/>
            <person name="Anatriello E."/>
            <person name="Ferreira B.R."/>
            <person name="Moreira H.N."/>
            <person name="Mafra C."/>
            <person name="Olegario M.M."/>
            <person name="Szabo P.J."/>
            <person name="Miranda-Santos I.K."/>
            <person name="Maruyama S.R."/>
        </authorList>
    </citation>
    <scope>NUCLEOTIDE SEQUENCE</scope>
    <source>
        <strain evidence="1">Uberlandia</strain>
        <tissue evidence="1">Salivary glands</tissue>
    </source>
</reference>
<proteinExistence type="evidence at transcript level"/>
<name>A0A023FBX7_AMBCJ</name>
<sequence length="128" mass="14574">MLPFLAFSVPFARTWLLHLCAGFMHSKCWRTSSCAVAHAHPTFLPRACVLSLCSLVLSLGAYPGKHSVERNSCFLCTLFLNKIVEAMAETIVNQFGALWYFLSLENNTQVYFAIFLQLCHRVYYMVPM</sequence>